<evidence type="ECO:0000256" key="10">
    <source>
        <dbReference type="ARBA" id="ARBA00023295"/>
    </source>
</evidence>
<evidence type="ECO:0000256" key="9">
    <source>
        <dbReference type="ARBA" id="ARBA00023180"/>
    </source>
</evidence>
<dbReference type="STRING" id="796925.A0A137NZK1"/>
<sequence length="364" mass="41390">KIRGVNLGGWLVLEPWITPSLFDPYIGQSPQPVDEYTFCEVLGKEAALSKLKPHWDSWVTESHIAELASAGINNIRIPFGYWAISFRENEPFVNGSFPYLVKAARWAKNHGIQVTLDLHAVPGSQNGFDNSGRRGDIAWFGSEENISRVVEGLSKLASYFNAEEFHGTVTAIELVNEPAFWGLDLNRLREFYNQAYAAIREKHPTITIVMHDAFRPLKEWEYLNSSGMTNIILDTHIYQVFSNDDQKQTYDQHLSRPCTRRADVGESNNSVRTVVGEFSLAKTDCARWLNGFNKGSRYEGSLPDSTAVCPTCKCDPENSIGAYDTEKREFLKKFAKQQMGVYETSGHGWFFWNFRTEASPDWDF</sequence>
<evidence type="ECO:0000256" key="5">
    <source>
        <dbReference type="ARBA" id="ARBA00022801"/>
    </source>
</evidence>
<evidence type="ECO:0000256" key="6">
    <source>
        <dbReference type="ARBA" id="ARBA00022968"/>
    </source>
</evidence>
<comment type="function">
    <text evidence="13">Glucosidase involved in the degradation of cellulosic biomass. Active on lichenan.</text>
</comment>
<keyword evidence="3" id="KW-1003">Cell membrane</keyword>
<comment type="catalytic activity">
    <reaction evidence="12">
        <text>Successive hydrolysis of beta-D-glucose units from the non-reducing ends of (1-&gt;3)-beta-D-glucans, releasing alpha-glucose.</text>
        <dbReference type="EC" id="3.2.1.58"/>
    </reaction>
</comment>
<dbReference type="GO" id="GO:0009986">
    <property type="term" value="C:cell surface"/>
    <property type="evidence" value="ECO:0007669"/>
    <property type="project" value="TreeGrafter"/>
</dbReference>
<dbReference type="GO" id="GO:0009251">
    <property type="term" value="P:glucan catabolic process"/>
    <property type="evidence" value="ECO:0007669"/>
    <property type="project" value="TreeGrafter"/>
</dbReference>
<protein>
    <recommendedName>
        <fullName evidence="14">glucan 1,3-beta-glucosidase</fullName>
        <ecNumber evidence="14">3.2.1.58</ecNumber>
    </recommendedName>
    <alternativeName>
        <fullName evidence="15">Exo-1,3-beta-glucanase D</fullName>
    </alternativeName>
</protein>
<keyword evidence="4" id="KW-0812">Transmembrane</keyword>
<evidence type="ECO:0000256" key="3">
    <source>
        <dbReference type="ARBA" id="ARBA00022475"/>
    </source>
</evidence>
<dbReference type="OrthoDB" id="62120at2759"/>
<reference evidence="18 19" key="1">
    <citation type="journal article" date="2015" name="Genome Biol. Evol.">
        <title>Phylogenomic analyses indicate that early fungi evolved digesting cell walls of algal ancestors of land plants.</title>
        <authorList>
            <person name="Chang Y."/>
            <person name="Wang S."/>
            <person name="Sekimoto S."/>
            <person name="Aerts A.L."/>
            <person name="Choi C."/>
            <person name="Clum A."/>
            <person name="LaButti K.M."/>
            <person name="Lindquist E.A."/>
            <person name="Yee Ngan C."/>
            <person name="Ohm R.A."/>
            <person name="Salamov A.A."/>
            <person name="Grigoriev I.V."/>
            <person name="Spatafora J.W."/>
            <person name="Berbee M.L."/>
        </authorList>
    </citation>
    <scope>NUCLEOTIDE SEQUENCE [LARGE SCALE GENOMIC DNA]</scope>
    <source>
        <strain evidence="18 19">NRRL 28638</strain>
    </source>
</reference>
<evidence type="ECO:0000256" key="14">
    <source>
        <dbReference type="ARBA" id="ARBA00038929"/>
    </source>
</evidence>
<dbReference type="PANTHER" id="PTHR31297">
    <property type="entry name" value="GLUCAN ENDO-1,6-BETA-GLUCOSIDASE B"/>
    <property type="match status" value="1"/>
</dbReference>
<evidence type="ECO:0000256" key="8">
    <source>
        <dbReference type="ARBA" id="ARBA00023136"/>
    </source>
</evidence>
<proteinExistence type="inferred from homology"/>
<comment type="similarity">
    <text evidence="2 16">Belongs to the glycosyl hydrolase 5 (cellulase A) family.</text>
</comment>
<dbReference type="OMA" id="MDYHEYQ"/>
<evidence type="ECO:0000256" key="15">
    <source>
        <dbReference type="ARBA" id="ARBA00041260"/>
    </source>
</evidence>
<feature type="domain" description="Glycoside hydrolase family 5" evidence="17">
    <location>
        <begin position="43"/>
        <end position="284"/>
    </location>
</feature>
<dbReference type="InterPro" id="IPR050386">
    <property type="entry name" value="Glycosyl_hydrolase_5"/>
</dbReference>
<evidence type="ECO:0000256" key="7">
    <source>
        <dbReference type="ARBA" id="ARBA00022989"/>
    </source>
</evidence>
<feature type="non-terminal residue" evidence="18">
    <location>
        <position position="1"/>
    </location>
</feature>
<evidence type="ECO:0000256" key="12">
    <source>
        <dbReference type="ARBA" id="ARBA00036824"/>
    </source>
</evidence>
<dbReference type="AlphaFoldDB" id="A0A137NZK1"/>
<keyword evidence="6" id="KW-0735">Signal-anchor</keyword>
<gene>
    <name evidence="18" type="ORF">CONCODRAFT_30518</name>
</gene>
<name>A0A137NZK1_CONC2</name>
<evidence type="ECO:0000259" key="17">
    <source>
        <dbReference type="Pfam" id="PF00150"/>
    </source>
</evidence>
<accession>A0A137NZK1</accession>
<dbReference type="EC" id="3.2.1.58" evidence="14"/>
<dbReference type="GO" id="GO:0005886">
    <property type="term" value="C:plasma membrane"/>
    <property type="evidence" value="ECO:0007669"/>
    <property type="project" value="UniProtKB-SubCell"/>
</dbReference>
<evidence type="ECO:0000256" key="2">
    <source>
        <dbReference type="ARBA" id="ARBA00005641"/>
    </source>
</evidence>
<dbReference type="PANTHER" id="PTHR31297:SF34">
    <property type="entry name" value="GLUCAN 1,3-BETA-GLUCOSIDASE 2"/>
    <property type="match status" value="1"/>
</dbReference>
<evidence type="ECO:0000313" key="19">
    <source>
        <dbReference type="Proteomes" id="UP000070444"/>
    </source>
</evidence>
<dbReference type="Gene3D" id="3.20.20.80">
    <property type="entry name" value="Glycosidases"/>
    <property type="match status" value="1"/>
</dbReference>
<dbReference type="SUPFAM" id="SSF51445">
    <property type="entry name" value="(Trans)glycosidases"/>
    <property type="match status" value="1"/>
</dbReference>
<keyword evidence="5 16" id="KW-0378">Hydrolase</keyword>
<dbReference type="InterPro" id="IPR017853">
    <property type="entry name" value="GH"/>
</dbReference>
<feature type="non-terminal residue" evidence="18">
    <location>
        <position position="364"/>
    </location>
</feature>
<keyword evidence="10 16" id="KW-0326">Glycosidase</keyword>
<evidence type="ECO:0000256" key="16">
    <source>
        <dbReference type="RuleBase" id="RU361153"/>
    </source>
</evidence>
<dbReference type="EMBL" id="KQ964600">
    <property type="protein sequence ID" value="KXN68009.1"/>
    <property type="molecule type" value="Genomic_DNA"/>
</dbReference>
<dbReference type="InterPro" id="IPR001547">
    <property type="entry name" value="Glyco_hydro_5"/>
</dbReference>
<keyword evidence="19" id="KW-1185">Reference proteome</keyword>
<dbReference type="GO" id="GO:0071555">
    <property type="term" value="P:cell wall organization"/>
    <property type="evidence" value="ECO:0007669"/>
    <property type="project" value="UniProtKB-KW"/>
</dbReference>
<dbReference type="Pfam" id="PF00150">
    <property type="entry name" value="Cellulase"/>
    <property type="match status" value="1"/>
</dbReference>
<keyword evidence="8" id="KW-0472">Membrane</keyword>
<dbReference type="GO" id="GO:0005576">
    <property type="term" value="C:extracellular region"/>
    <property type="evidence" value="ECO:0007669"/>
    <property type="project" value="TreeGrafter"/>
</dbReference>
<dbReference type="GO" id="GO:0004338">
    <property type="term" value="F:glucan exo-1,3-beta-glucosidase activity"/>
    <property type="evidence" value="ECO:0007669"/>
    <property type="project" value="UniProtKB-EC"/>
</dbReference>
<keyword evidence="7" id="KW-1133">Transmembrane helix</keyword>
<evidence type="ECO:0000256" key="4">
    <source>
        <dbReference type="ARBA" id="ARBA00022692"/>
    </source>
</evidence>
<evidence type="ECO:0000313" key="18">
    <source>
        <dbReference type="EMBL" id="KXN68009.1"/>
    </source>
</evidence>
<dbReference type="Proteomes" id="UP000070444">
    <property type="component" value="Unassembled WGS sequence"/>
</dbReference>
<evidence type="ECO:0000256" key="1">
    <source>
        <dbReference type="ARBA" id="ARBA00004401"/>
    </source>
</evidence>
<keyword evidence="9" id="KW-0325">Glycoprotein</keyword>
<keyword evidence="11" id="KW-0961">Cell wall biogenesis/degradation</keyword>
<organism evidence="18 19">
    <name type="scientific">Conidiobolus coronatus (strain ATCC 28846 / CBS 209.66 / NRRL 28638)</name>
    <name type="common">Delacroixia coronata</name>
    <dbReference type="NCBI Taxonomy" id="796925"/>
    <lineage>
        <taxon>Eukaryota</taxon>
        <taxon>Fungi</taxon>
        <taxon>Fungi incertae sedis</taxon>
        <taxon>Zoopagomycota</taxon>
        <taxon>Entomophthoromycotina</taxon>
        <taxon>Entomophthoromycetes</taxon>
        <taxon>Entomophthorales</taxon>
        <taxon>Ancylistaceae</taxon>
        <taxon>Conidiobolus</taxon>
    </lineage>
</organism>
<comment type="subcellular location">
    <subcellularLocation>
        <location evidence="1">Cell membrane</location>
        <topology evidence="1">Single-pass type II membrane protein</topology>
    </subcellularLocation>
</comment>
<evidence type="ECO:0000256" key="13">
    <source>
        <dbReference type="ARBA" id="ARBA00037126"/>
    </source>
</evidence>
<evidence type="ECO:0000256" key="11">
    <source>
        <dbReference type="ARBA" id="ARBA00023316"/>
    </source>
</evidence>